<comment type="caution">
    <text evidence="12">The sequence shown here is derived from an EMBL/GenBank/DDBJ whole genome shotgun (WGS) entry which is preliminary data.</text>
</comment>
<feature type="transmembrane region" description="Helical" evidence="11">
    <location>
        <begin position="30"/>
        <end position="52"/>
    </location>
</feature>
<dbReference type="PANTHER" id="PTHR30042">
    <property type="entry name" value="POTASSIUM-TRANSPORTING ATPASE C CHAIN"/>
    <property type="match status" value="1"/>
</dbReference>
<dbReference type="EMBL" id="JASZYV010000003">
    <property type="protein sequence ID" value="MDM0046142.1"/>
    <property type="molecule type" value="Genomic_DNA"/>
</dbReference>
<keyword evidence="4 11" id="KW-0812">Transmembrane</keyword>
<comment type="similarity">
    <text evidence="11">Belongs to the KdpC family.</text>
</comment>
<accession>A0ABT7NDW9</accession>
<gene>
    <name evidence="11 12" type="primary">kdpC</name>
    <name evidence="12" type="ORF">QTH91_16750</name>
</gene>
<evidence type="ECO:0000256" key="1">
    <source>
        <dbReference type="ARBA" id="ARBA00022448"/>
    </source>
</evidence>
<keyword evidence="1 11" id="KW-0813">Transport</keyword>
<comment type="subcellular location">
    <subcellularLocation>
        <location evidence="11">Cell membrane</location>
        <topology evidence="11">Single-pass membrane protein</topology>
    </subcellularLocation>
</comment>
<keyword evidence="13" id="KW-1185">Reference proteome</keyword>
<evidence type="ECO:0000313" key="12">
    <source>
        <dbReference type="EMBL" id="MDM0046142.1"/>
    </source>
</evidence>
<keyword evidence="6 11" id="KW-0067">ATP-binding</keyword>
<evidence type="ECO:0000256" key="11">
    <source>
        <dbReference type="HAMAP-Rule" id="MF_00276"/>
    </source>
</evidence>
<protein>
    <recommendedName>
        <fullName evidence="11">Potassium-transporting ATPase KdpC subunit</fullName>
    </recommendedName>
    <alternativeName>
        <fullName evidence="11">ATP phosphohydrolase [potassium-transporting] C chain</fullName>
    </alternativeName>
    <alternativeName>
        <fullName evidence="11">Potassium-binding and translocating subunit C</fullName>
    </alternativeName>
    <alternativeName>
        <fullName evidence="11">Potassium-translocating ATPase C chain</fullName>
    </alternativeName>
</protein>
<name>A0ABT7NDW9_9BURK</name>
<evidence type="ECO:0000256" key="8">
    <source>
        <dbReference type="ARBA" id="ARBA00022989"/>
    </source>
</evidence>
<keyword evidence="10 11" id="KW-0472">Membrane</keyword>
<dbReference type="HAMAP" id="MF_00276">
    <property type="entry name" value="KdpC"/>
    <property type="match status" value="1"/>
</dbReference>
<dbReference type="RefSeq" id="WP_286661230.1">
    <property type="nucleotide sequence ID" value="NZ_JASZYV010000003.1"/>
</dbReference>
<evidence type="ECO:0000256" key="6">
    <source>
        <dbReference type="ARBA" id="ARBA00022840"/>
    </source>
</evidence>
<proteinExistence type="inferred from homology"/>
<dbReference type="Pfam" id="PF02669">
    <property type="entry name" value="KdpC"/>
    <property type="match status" value="1"/>
</dbReference>
<evidence type="ECO:0000313" key="13">
    <source>
        <dbReference type="Proteomes" id="UP001174908"/>
    </source>
</evidence>
<evidence type="ECO:0000256" key="2">
    <source>
        <dbReference type="ARBA" id="ARBA00022475"/>
    </source>
</evidence>
<keyword evidence="7 11" id="KW-0630">Potassium</keyword>
<dbReference type="Proteomes" id="UP001174908">
    <property type="component" value="Unassembled WGS sequence"/>
</dbReference>
<organism evidence="12 13">
    <name type="scientific">Variovorax dokdonensis</name>
    <dbReference type="NCBI Taxonomy" id="344883"/>
    <lineage>
        <taxon>Bacteria</taxon>
        <taxon>Pseudomonadati</taxon>
        <taxon>Pseudomonadota</taxon>
        <taxon>Betaproteobacteria</taxon>
        <taxon>Burkholderiales</taxon>
        <taxon>Comamonadaceae</taxon>
        <taxon>Variovorax</taxon>
    </lineage>
</organism>
<dbReference type="NCBIfam" id="NF001454">
    <property type="entry name" value="PRK00315.1"/>
    <property type="match status" value="1"/>
</dbReference>
<comment type="function">
    <text evidence="11">Part of the high-affinity ATP-driven potassium transport (or Kdp) system, which catalyzes the hydrolysis of ATP coupled with the electrogenic transport of potassium into the cytoplasm. This subunit acts as a catalytic chaperone that increases the ATP-binding affinity of the ATP-hydrolyzing subunit KdpB by the formation of a transient KdpB/KdpC/ATP ternary complex.</text>
</comment>
<dbReference type="PIRSF" id="PIRSF001296">
    <property type="entry name" value="K_ATPase_KdpC"/>
    <property type="match status" value="1"/>
</dbReference>
<keyword evidence="2 11" id="KW-1003">Cell membrane</keyword>
<evidence type="ECO:0000256" key="9">
    <source>
        <dbReference type="ARBA" id="ARBA00023065"/>
    </source>
</evidence>
<keyword evidence="9 11" id="KW-0406">Ion transport</keyword>
<keyword evidence="8 11" id="KW-1133">Transmembrane helix</keyword>
<keyword evidence="3 11" id="KW-0633">Potassium transport</keyword>
<evidence type="ECO:0000256" key="7">
    <source>
        <dbReference type="ARBA" id="ARBA00022958"/>
    </source>
</evidence>
<reference evidence="12" key="1">
    <citation type="submission" date="2023-06" db="EMBL/GenBank/DDBJ databases">
        <authorList>
            <person name="Jiang Y."/>
            <person name="Liu Q."/>
        </authorList>
    </citation>
    <scope>NUCLEOTIDE SEQUENCE</scope>
    <source>
        <strain evidence="12">CGMCC 1.12089</strain>
    </source>
</reference>
<dbReference type="InterPro" id="IPR003820">
    <property type="entry name" value="KdpC"/>
</dbReference>
<evidence type="ECO:0000256" key="4">
    <source>
        <dbReference type="ARBA" id="ARBA00022692"/>
    </source>
</evidence>
<comment type="subunit">
    <text evidence="11">The system is composed of three essential subunits: KdpA, KdpB and KdpC.</text>
</comment>
<evidence type="ECO:0000256" key="10">
    <source>
        <dbReference type="ARBA" id="ARBA00023136"/>
    </source>
</evidence>
<dbReference type="NCBIfam" id="TIGR00681">
    <property type="entry name" value="kdpC"/>
    <property type="match status" value="1"/>
</dbReference>
<evidence type="ECO:0000256" key="5">
    <source>
        <dbReference type="ARBA" id="ARBA00022741"/>
    </source>
</evidence>
<dbReference type="PANTHER" id="PTHR30042:SF2">
    <property type="entry name" value="POTASSIUM-TRANSPORTING ATPASE KDPC SUBUNIT"/>
    <property type="match status" value="1"/>
</dbReference>
<sequence length="212" mass="22061">MATNERSVALTAPREPAQASITGSAPWRGAIGLAVLALGGFGFLYSLAGVGLGQALFPASAQGNLIEQGGKVVGSEWVAQPFADARYFSPRPSAVDWQPMSAGGSNQARTNPQMRERVEAARAEVAKRENVDPAQVPSDLVTQSGGGFDPHISLEAARIQVPRVAQARGLDPAVVQRLIDGTAEGAQFGILGQPRVNVLALNLALDRSAGAR</sequence>
<evidence type="ECO:0000256" key="3">
    <source>
        <dbReference type="ARBA" id="ARBA00022538"/>
    </source>
</evidence>
<keyword evidence="5 11" id="KW-0547">Nucleotide-binding</keyword>